<dbReference type="InterPro" id="IPR050740">
    <property type="entry name" value="Aldehyde_DH_Superfamily"/>
</dbReference>
<proteinExistence type="predicted"/>
<evidence type="ECO:0000256" key="1">
    <source>
        <dbReference type="ARBA" id="ARBA00023002"/>
    </source>
</evidence>
<dbReference type="InterPro" id="IPR016163">
    <property type="entry name" value="Ald_DH_C"/>
</dbReference>
<dbReference type="SUPFAM" id="SSF53720">
    <property type="entry name" value="ALDH-like"/>
    <property type="match status" value="1"/>
</dbReference>
<evidence type="ECO:0000256" key="2">
    <source>
        <dbReference type="SAM" id="Coils"/>
    </source>
</evidence>
<dbReference type="InterPro" id="IPR015590">
    <property type="entry name" value="Aldehyde_DH_dom"/>
</dbReference>
<dbReference type="Gene3D" id="3.40.309.10">
    <property type="entry name" value="Aldehyde Dehydrogenase, Chain A, domain 2"/>
    <property type="match status" value="1"/>
</dbReference>
<comment type="caution">
    <text evidence="4">The sequence shown here is derived from an EMBL/GenBank/DDBJ whole genome shotgun (WGS) entry which is preliminary data.</text>
</comment>
<evidence type="ECO:0000313" key="5">
    <source>
        <dbReference type="Proteomes" id="UP000288859"/>
    </source>
</evidence>
<dbReference type="PANTHER" id="PTHR43353:SF6">
    <property type="entry name" value="CYTOPLASMIC ALDEHYDE DEHYDROGENASE (EUROFUNG)"/>
    <property type="match status" value="1"/>
</dbReference>
<protein>
    <recommendedName>
        <fullName evidence="3">Aldehyde dehydrogenase domain-containing protein</fullName>
    </recommendedName>
</protein>
<dbReference type="Proteomes" id="UP000288859">
    <property type="component" value="Unassembled WGS sequence"/>
</dbReference>
<gene>
    <name evidence="4" type="ORF">B0A52_02274</name>
</gene>
<evidence type="ECO:0000259" key="3">
    <source>
        <dbReference type="Pfam" id="PF00171"/>
    </source>
</evidence>
<reference evidence="4 5" key="1">
    <citation type="submission" date="2017-03" db="EMBL/GenBank/DDBJ databases">
        <title>Genomes of endolithic fungi from Antarctica.</title>
        <authorList>
            <person name="Coleine C."/>
            <person name="Masonjones S."/>
            <person name="Stajich J.E."/>
        </authorList>
    </citation>
    <scope>NUCLEOTIDE SEQUENCE [LARGE SCALE GENOMIC DNA]</scope>
    <source>
        <strain evidence="4 5">CCFEE 6314</strain>
    </source>
</reference>
<dbReference type="OrthoDB" id="310895at2759"/>
<sequence>MIAPLTYKDKEIVPCLVNGQPAKLDESRVIEITSSAQGKIVGYAQSADVKTARAAVEATARAFQSFSETTYEKKRELLNRAADELEARVEILAQYQIAETSCPESFARFNILEAAKHVREIAASITIAATGEIPPMEAVGPTCFVYKQPVGPVLGIVPWNGTVVLCARALAAPLAAGCTFLLKASELSPRTHYGVVEAFLAAGFPTGVINQIQVRREDSVEVTEAIIAHPSIRKIEFIGSATVGRAIGQTAGKYLKPVLMELGGKGPAIVLKDADLRKAAMLSAQGALLHHGQICMSTERIIVEKAVADEFIIHLRDAVASFNGNAGFAVTKAMAQKAQKLVQDATDHGARLLIGGNKQRGDSGAALEPTFVTGVEADNPIYDLETFGPSATVYIAEDEKDAIRIANDSSYGLTGAIHTRNILKGLRLAKQLEVGLVTLNSMTLLDQSSVPIGGVKGSGWGRSNSRYSVEEFLIVKSVVAIDPDDPVAWGSA</sequence>
<feature type="coiled-coil region" evidence="2">
    <location>
        <begin position="68"/>
        <end position="95"/>
    </location>
</feature>
<keyword evidence="2" id="KW-0175">Coiled coil</keyword>
<keyword evidence="1" id="KW-0560">Oxidoreductase</keyword>
<dbReference type="InterPro" id="IPR016161">
    <property type="entry name" value="Ald_DH/histidinol_DH"/>
</dbReference>
<organism evidence="4 5">
    <name type="scientific">Exophiala mesophila</name>
    <name type="common">Black yeast-like fungus</name>
    <dbReference type="NCBI Taxonomy" id="212818"/>
    <lineage>
        <taxon>Eukaryota</taxon>
        <taxon>Fungi</taxon>
        <taxon>Dikarya</taxon>
        <taxon>Ascomycota</taxon>
        <taxon>Pezizomycotina</taxon>
        <taxon>Eurotiomycetes</taxon>
        <taxon>Chaetothyriomycetidae</taxon>
        <taxon>Chaetothyriales</taxon>
        <taxon>Herpotrichiellaceae</taxon>
        <taxon>Exophiala</taxon>
    </lineage>
</organism>
<dbReference type="Gene3D" id="3.40.605.10">
    <property type="entry name" value="Aldehyde Dehydrogenase, Chain A, domain 1"/>
    <property type="match status" value="1"/>
</dbReference>
<evidence type="ECO:0000313" key="4">
    <source>
        <dbReference type="EMBL" id="RVX73147.1"/>
    </source>
</evidence>
<feature type="domain" description="Aldehyde dehydrogenase" evidence="3">
    <location>
        <begin position="27"/>
        <end position="478"/>
    </location>
</feature>
<name>A0A438NC07_EXOME</name>
<dbReference type="GO" id="GO:0004777">
    <property type="term" value="F:succinate-semialdehyde dehydrogenase (NAD+) activity"/>
    <property type="evidence" value="ECO:0007669"/>
    <property type="project" value="TreeGrafter"/>
</dbReference>
<dbReference type="PANTHER" id="PTHR43353">
    <property type="entry name" value="SUCCINATE-SEMIALDEHYDE DEHYDROGENASE, MITOCHONDRIAL"/>
    <property type="match status" value="1"/>
</dbReference>
<dbReference type="AlphaFoldDB" id="A0A438NC07"/>
<dbReference type="Pfam" id="PF00171">
    <property type="entry name" value="Aldedh"/>
    <property type="match status" value="1"/>
</dbReference>
<dbReference type="GO" id="GO:0009450">
    <property type="term" value="P:gamma-aminobutyric acid catabolic process"/>
    <property type="evidence" value="ECO:0007669"/>
    <property type="project" value="TreeGrafter"/>
</dbReference>
<accession>A0A438NC07</accession>
<dbReference type="VEuPathDB" id="FungiDB:PV10_00721"/>
<dbReference type="InterPro" id="IPR016162">
    <property type="entry name" value="Ald_DH_N"/>
</dbReference>
<dbReference type="EMBL" id="NAJM01000009">
    <property type="protein sequence ID" value="RVX73147.1"/>
    <property type="molecule type" value="Genomic_DNA"/>
</dbReference>